<dbReference type="Proteomes" id="UP001530293">
    <property type="component" value="Unassembled WGS sequence"/>
</dbReference>
<evidence type="ECO:0000256" key="3">
    <source>
        <dbReference type="ARBA" id="ARBA00022448"/>
    </source>
</evidence>
<dbReference type="PANTHER" id="PTHR31585">
    <property type="entry name" value="FOLATE-BIOPTERIN TRANSPORTER 1, CHLOROPLASTIC"/>
    <property type="match status" value="1"/>
</dbReference>
<dbReference type="AlphaFoldDB" id="A0ABD3MFV7"/>
<evidence type="ECO:0000313" key="11">
    <source>
        <dbReference type="Proteomes" id="UP001530293"/>
    </source>
</evidence>
<dbReference type="SUPFAM" id="SSF103473">
    <property type="entry name" value="MFS general substrate transporter"/>
    <property type="match status" value="1"/>
</dbReference>
<evidence type="ECO:0000313" key="10">
    <source>
        <dbReference type="EMBL" id="KAL3762995.1"/>
    </source>
</evidence>
<keyword evidence="5 8" id="KW-1133">Transmembrane helix</keyword>
<protein>
    <submittedName>
        <fullName evidence="10">Uncharacterized protein</fullName>
    </submittedName>
</protein>
<feature type="transmembrane region" description="Helical" evidence="8">
    <location>
        <begin position="280"/>
        <end position="297"/>
    </location>
</feature>
<feature type="compositionally biased region" description="Acidic residues" evidence="7">
    <location>
        <begin position="90"/>
        <end position="99"/>
    </location>
</feature>
<organism evidence="10 11">
    <name type="scientific">Discostella pseudostelligera</name>
    <dbReference type="NCBI Taxonomy" id="259834"/>
    <lineage>
        <taxon>Eukaryota</taxon>
        <taxon>Sar</taxon>
        <taxon>Stramenopiles</taxon>
        <taxon>Ochrophyta</taxon>
        <taxon>Bacillariophyta</taxon>
        <taxon>Coscinodiscophyceae</taxon>
        <taxon>Thalassiosirophycidae</taxon>
        <taxon>Stephanodiscales</taxon>
        <taxon>Stephanodiscaceae</taxon>
        <taxon>Discostella</taxon>
    </lineage>
</organism>
<keyword evidence="3" id="KW-0813">Transport</keyword>
<comment type="similarity">
    <text evidence="2">Belongs to the major facilitator superfamily. Folate-biopterin transporter (TC 2.A.71) family.</text>
</comment>
<feature type="region of interest" description="Disordered" evidence="7">
    <location>
        <begin position="82"/>
        <end position="109"/>
    </location>
</feature>
<feature type="transmembrane region" description="Helical" evidence="8">
    <location>
        <begin position="489"/>
        <end position="509"/>
    </location>
</feature>
<proteinExistence type="inferred from homology"/>
<evidence type="ECO:0000256" key="8">
    <source>
        <dbReference type="SAM" id="Phobius"/>
    </source>
</evidence>
<feature type="transmembrane region" description="Helical" evidence="8">
    <location>
        <begin position="237"/>
        <end position="259"/>
    </location>
</feature>
<reference evidence="10 11" key="1">
    <citation type="submission" date="2024-10" db="EMBL/GenBank/DDBJ databases">
        <title>Updated reference genomes for cyclostephanoid diatoms.</title>
        <authorList>
            <person name="Roberts W.R."/>
            <person name="Alverson A.J."/>
        </authorList>
    </citation>
    <scope>NUCLEOTIDE SEQUENCE [LARGE SCALE GENOMIC DNA]</scope>
    <source>
        <strain evidence="10 11">AJA232-27</strain>
    </source>
</reference>
<dbReference type="EMBL" id="JALLBG020000130">
    <property type="protein sequence ID" value="KAL3762995.1"/>
    <property type="molecule type" value="Genomic_DNA"/>
</dbReference>
<feature type="transmembrane region" description="Helical" evidence="8">
    <location>
        <begin position="450"/>
        <end position="469"/>
    </location>
</feature>
<feature type="compositionally biased region" description="Polar residues" evidence="7">
    <location>
        <begin position="100"/>
        <end position="109"/>
    </location>
</feature>
<feature type="chain" id="PRO_5044754323" evidence="9">
    <location>
        <begin position="24"/>
        <end position="597"/>
    </location>
</feature>
<gene>
    <name evidence="10" type="ORF">ACHAWU_001142</name>
</gene>
<feature type="transmembrane region" description="Helical" evidence="8">
    <location>
        <begin position="198"/>
        <end position="217"/>
    </location>
</feature>
<dbReference type="InterPro" id="IPR036259">
    <property type="entry name" value="MFS_trans_sf"/>
</dbReference>
<feature type="transmembrane region" description="Helical" evidence="8">
    <location>
        <begin position="554"/>
        <end position="575"/>
    </location>
</feature>
<evidence type="ECO:0000256" key="2">
    <source>
        <dbReference type="ARBA" id="ARBA00007015"/>
    </source>
</evidence>
<evidence type="ECO:0000256" key="4">
    <source>
        <dbReference type="ARBA" id="ARBA00022692"/>
    </source>
</evidence>
<accession>A0ABD3MFV7</accession>
<dbReference type="Pfam" id="PF03092">
    <property type="entry name" value="BT1"/>
    <property type="match status" value="1"/>
</dbReference>
<keyword evidence="11" id="KW-1185">Reference proteome</keyword>
<keyword evidence="9" id="KW-0732">Signal</keyword>
<dbReference type="PANTHER" id="PTHR31585:SF0">
    <property type="entry name" value="FOLATE-BIOPTERIN TRANSPORTER 1, CHLOROPLASTIC"/>
    <property type="match status" value="1"/>
</dbReference>
<dbReference type="NCBIfam" id="TIGR00788">
    <property type="entry name" value="fbt"/>
    <property type="match status" value="1"/>
</dbReference>
<name>A0ABD3MFV7_9STRA</name>
<evidence type="ECO:0000256" key="6">
    <source>
        <dbReference type="ARBA" id="ARBA00023136"/>
    </source>
</evidence>
<dbReference type="InterPro" id="IPR039309">
    <property type="entry name" value="BT1"/>
</dbReference>
<keyword evidence="6 8" id="KW-0472">Membrane</keyword>
<dbReference type="Gene3D" id="1.20.1250.20">
    <property type="entry name" value="MFS general substrate transporter like domains"/>
    <property type="match status" value="1"/>
</dbReference>
<sequence>MGASTVTLAALLVIFQTSSTSWSSPSSIFYVHSFTNVVTRRSTPSRTLQIRSRLTHSSLDIALFKRPRCLASAGTDLEESSIITTQLSSPDDDDDDGIDEQTNLSTHDNNNSNPLLKKLFLGIDPTPDIIAIATIYFVEGALGLARLAQTFLLKEDLHMGPAEMSATMGILALPWTIKPLYGFLSDGFPIFGYRRRSYLVLAGMVGFLSYATLAWGSNGSASGSDVALNDMALTRTIISLLLSSASIALADVVADGIVVQKTRDAVNNGDDPAIAGGLQSLCWGSAAIGGLISAYFSGSLLETMSPRDVFGIASVLPLAVGGMSLLIEEEPVTRKYNQSEETIGNKDIAEIAESQNTTGGDMESAIQSVQTQISSIWETLRQPNIYKPILFLFLWKATPTSEGAMLYFLTNDIGFGPEFLGRVRLLTAASSLLGVWLYNQYLRRVAIKDILFWTSLISVPLGLTQLLLISHYNRELGIPDGAFIFGDDVISSILGEMAFLPTLVLAARLCPPGVEAVLFATLMSIYNFASTVGTELGAALTKFLQVSETDFSNLALLTFTCNIASLLPLVFIGWLDGVGDESQEEMEGKEISGSDKD</sequence>
<evidence type="ECO:0000256" key="7">
    <source>
        <dbReference type="SAM" id="MobiDB-lite"/>
    </source>
</evidence>
<dbReference type="GO" id="GO:0016020">
    <property type="term" value="C:membrane"/>
    <property type="evidence" value="ECO:0007669"/>
    <property type="project" value="UniProtKB-SubCell"/>
</dbReference>
<evidence type="ECO:0000256" key="5">
    <source>
        <dbReference type="ARBA" id="ARBA00022989"/>
    </source>
</evidence>
<feature type="transmembrane region" description="Helical" evidence="8">
    <location>
        <begin position="309"/>
        <end position="327"/>
    </location>
</feature>
<dbReference type="CDD" id="cd17484">
    <property type="entry name" value="MFS_FBT"/>
    <property type="match status" value="1"/>
</dbReference>
<comment type="caution">
    <text evidence="10">The sequence shown here is derived from an EMBL/GenBank/DDBJ whole genome shotgun (WGS) entry which is preliminary data.</text>
</comment>
<dbReference type="InterPro" id="IPR004324">
    <property type="entry name" value="FBT"/>
</dbReference>
<comment type="subcellular location">
    <subcellularLocation>
        <location evidence="1">Membrane</location>
        <topology evidence="1">Multi-pass membrane protein</topology>
    </subcellularLocation>
</comment>
<keyword evidence="4 8" id="KW-0812">Transmembrane</keyword>
<feature type="signal peptide" evidence="9">
    <location>
        <begin position="1"/>
        <end position="23"/>
    </location>
</feature>
<feature type="transmembrane region" description="Helical" evidence="8">
    <location>
        <begin position="516"/>
        <end position="534"/>
    </location>
</feature>
<evidence type="ECO:0000256" key="9">
    <source>
        <dbReference type="SAM" id="SignalP"/>
    </source>
</evidence>
<evidence type="ECO:0000256" key="1">
    <source>
        <dbReference type="ARBA" id="ARBA00004141"/>
    </source>
</evidence>